<name>A0A9Q0LL87_ANAIG</name>
<organism evidence="1 2">
    <name type="scientific">Anaeramoeba ignava</name>
    <name type="common">Anaerobic marine amoeba</name>
    <dbReference type="NCBI Taxonomy" id="1746090"/>
    <lineage>
        <taxon>Eukaryota</taxon>
        <taxon>Metamonada</taxon>
        <taxon>Anaeramoebidae</taxon>
        <taxon>Anaeramoeba</taxon>
    </lineage>
</organism>
<comment type="caution">
    <text evidence="1">The sequence shown here is derived from an EMBL/GenBank/DDBJ whole genome shotgun (WGS) entry which is preliminary data.</text>
</comment>
<dbReference type="EMBL" id="JAPDFW010000067">
    <property type="protein sequence ID" value="KAJ5074972.1"/>
    <property type="molecule type" value="Genomic_DNA"/>
</dbReference>
<accession>A0A9Q0LL87</accession>
<dbReference type="Proteomes" id="UP001149090">
    <property type="component" value="Unassembled WGS sequence"/>
</dbReference>
<sequence>MSNYQLNFSKFPKIVVLDEKEIGKNIRKLAVSMLTAIVNSWFLDRVMQVLGIKWDSTSKDPNAYYLKETIPRIPHFLTHSLSFIYTCLSTSSSEICFPNFESCNFFLISLFSFHNQFF</sequence>
<evidence type="ECO:0000313" key="2">
    <source>
        <dbReference type="Proteomes" id="UP001149090"/>
    </source>
</evidence>
<reference evidence="1" key="1">
    <citation type="submission" date="2022-10" db="EMBL/GenBank/DDBJ databases">
        <title>Novel sulphate-reducing endosymbionts in the free-living metamonad Anaeramoeba.</title>
        <authorList>
            <person name="Jerlstrom-Hultqvist J."/>
            <person name="Cepicka I."/>
            <person name="Gallot-Lavallee L."/>
            <person name="Salas-Leiva D."/>
            <person name="Curtis B.A."/>
            <person name="Zahonova K."/>
            <person name="Pipaliya S."/>
            <person name="Dacks J."/>
            <person name="Roger A.J."/>
        </authorList>
    </citation>
    <scope>NUCLEOTIDE SEQUENCE</scope>
    <source>
        <strain evidence="1">BMAN</strain>
    </source>
</reference>
<keyword evidence="2" id="KW-1185">Reference proteome</keyword>
<protein>
    <submittedName>
        <fullName evidence="1">Uncharacterized protein</fullName>
    </submittedName>
</protein>
<proteinExistence type="predicted"/>
<dbReference type="AlphaFoldDB" id="A0A9Q0LL87"/>
<gene>
    <name evidence="1" type="ORF">M0811_07676</name>
</gene>
<evidence type="ECO:0000313" key="1">
    <source>
        <dbReference type="EMBL" id="KAJ5074972.1"/>
    </source>
</evidence>